<gene>
    <name evidence="1" type="ORF">IPOD504_LOCUS7870</name>
</gene>
<reference evidence="1" key="1">
    <citation type="submission" date="2022-03" db="EMBL/GenBank/DDBJ databases">
        <authorList>
            <person name="Martin H S."/>
        </authorList>
    </citation>
    <scope>NUCLEOTIDE SEQUENCE</scope>
</reference>
<evidence type="ECO:0000313" key="1">
    <source>
        <dbReference type="EMBL" id="CAH2051644.1"/>
    </source>
</evidence>
<sequence length="95" mass="10333">MWLMGSGKRGVIVEPKIRSSRDCQPYGADNRGCPPMSNCSAILERAAFRFELYHRAVELTLLGRSASPVPVTGGCPPAKVVTNMNVIRGYTCVYG</sequence>
<dbReference type="Proteomes" id="UP000837857">
    <property type="component" value="Chromosome 20"/>
</dbReference>
<accession>A0ABN8I9V8</accession>
<evidence type="ECO:0000313" key="2">
    <source>
        <dbReference type="Proteomes" id="UP000837857"/>
    </source>
</evidence>
<dbReference type="EMBL" id="OW152832">
    <property type="protein sequence ID" value="CAH2051644.1"/>
    <property type="molecule type" value="Genomic_DNA"/>
</dbReference>
<name>A0ABN8I9V8_9NEOP</name>
<organism evidence="1 2">
    <name type="scientific">Iphiclides podalirius</name>
    <name type="common">scarce swallowtail</name>
    <dbReference type="NCBI Taxonomy" id="110791"/>
    <lineage>
        <taxon>Eukaryota</taxon>
        <taxon>Metazoa</taxon>
        <taxon>Ecdysozoa</taxon>
        <taxon>Arthropoda</taxon>
        <taxon>Hexapoda</taxon>
        <taxon>Insecta</taxon>
        <taxon>Pterygota</taxon>
        <taxon>Neoptera</taxon>
        <taxon>Endopterygota</taxon>
        <taxon>Lepidoptera</taxon>
        <taxon>Glossata</taxon>
        <taxon>Ditrysia</taxon>
        <taxon>Papilionoidea</taxon>
        <taxon>Papilionidae</taxon>
        <taxon>Papilioninae</taxon>
        <taxon>Iphiclides</taxon>
    </lineage>
</organism>
<feature type="non-terminal residue" evidence="1">
    <location>
        <position position="95"/>
    </location>
</feature>
<protein>
    <submittedName>
        <fullName evidence="1">Uncharacterized protein</fullName>
    </submittedName>
</protein>
<proteinExistence type="predicted"/>
<keyword evidence="2" id="KW-1185">Reference proteome</keyword>